<protein>
    <submittedName>
        <fullName evidence="1">Uncharacterized protein</fullName>
    </submittedName>
</protein>
<reference evidence="1" key="1">
    <citation type="submission" date="2021-02" db="EMBL/GenBank/DDBJ databases">
        <authorList>
            <consortium name="DOE Joint Genome Institute"/>
            <person name="Ahrendt S."/>
            <person name="Looney B.P."/>
            <person name="Miyauchi S."/>
            <person name="Morin E."/>
            <person name="Drula E."/>
            <person name="Courty P.E."/>
            <person name="Chicoki N."/>
            <person name="Fauchery L."/>
            <person name="Kohler A."/>
            <person name="Kuo A."/>
            <person name="Labutti K."/>
            <person name="Pangilinan J."/>
            <person name="Lipzen A."/>
            <person name="Riley R."/>
            <person name="Andreopoulos W."/>
            <person name="He G."/>
            <person name="Johnson J."/>
            <person name="Barry K.W."/>
            <person name="Grigoriev I.V."/>
            <person name="Nagy L."/>
            <person name="Hibbett D."/>
            <person name="Henrissat B."/>
            <person name="Matheny P.B."/>
            <person name="Labbe J."/>
            <person name="Martin F."/>
        </authorList>
    </citation>
    <scope>NUCLEOTIDE SEQUENCE</scope>
    <source>
        <strain evidence="1">EC-137</strain>
    </source>
</reference>
<dbReference type="EMBL" id="MU273792">
    <property type="protein sequence ID" value="KAI0028109.1"/>
    <property type="molecule type" value="Genomic_DNA"/>
</dbReference>
<proteinExistence type="predicted"/>
<name>A0ACB8Q8S3_9AGAM</name>
<feature type="non-terminal residue" evidence="1">
    <location>
        <position position="1"/>
    </location>
</feature>
<organism evidence="1 2">
    <name type="scientific">Vararia minispora EC-137</name>
    <dbReference type="NCBI Taxonomy" id="1314806"/>
    <lineage>
        <taxon>Eukaryota</taxon>
        <taxon>Fungi</taxon>
        <taxon>Dikarya</taxon>
        <taxon>Basidiomycota</taxon>
        <taxon>Agaricomycotina</taxon>
        <taxon>Agaricomycetes</taxon>
        <taxon>Russulales</taxon>
        <taxon>Lachnocladiaceae</taxon>
        <taxon>Vararia</taxon>
    </lineage>
</organism>
<gene>
    <name evidence="1" type="ORF">K488DRAFT_59547</name>
</gene>
<dbReference type="Proteomes" id="UP000814128">
    <property type="component" value="Unassembled WGS sequence"/>
</dbReference>
<reference evidence="1" key="2">
    <citation type="journal article" date="2022" name="New Phytol.">
        <title>Evolutionary transition to the ectomycorrhizal habit in the genomes of a hyperdiverse lineage of mushroom-forming fungi.</title>
        <authorList>
            <person name="Looney B."/>
            <person name="Miyauchi S."/>
            <person name="Morin E."/>
            <person name="Drula E."/>
            <person name="Courty P.E."/>
            <person name="Kohler A."/>
            <person name="Kuo A."/>
            <person name="LaButti K."/>
            <person name="Pangilinan J."/>
            <person name="Lipzen A."/>
            <person name="Riley R."/>
            <person name="Andreopoulos W."/>
            <person name="He G."/>
            <person name="Johnson J."/>
            <person name="Nolan M."/>
            <person name="Tritt A."/>
            <person name="Barry K.W."/>
            <person name="Grigoriev I.V."/>
            <person name="Nagy L.G."/>
            <person name="Hibbett D."/>
            <person name="Henrissat B."/>
            <person name="Matheny P.B."/>
            <person name="Labbe J."/>
            <person name="Martin F.M."/>
        </authorList>
    </citation>
    <scope>NUCLEOTIDE SEQUENCE</scope>
    <source>
        <strain evidence="1">EC-137</strain>
    </source>
</reference>
<accession>A0ACB8Q8S3</accession>
<evidence type="ECO:0000313" key="1">
    <source>
        <dbReference type="EMBL" id="KAI0028109.1"/>
    </source>
</evidence>
<evidence type="ECO:0000313" key="2">
    <source>
        <dbReference type="Proteomes" id="UP000814128"/>
    </source>
</evidence>
<keyword evidence="2" id="KW-1185">Reference proteome</keyword>
<comment type="caution">
    <text evidence="1">The sequence shown here is derived from an EMBL/GenBank/DDBJ whole genome shotgun (WGS) entry which is preliminary data.</text>
</comment>
<sequence length="60" mass="6591">NVSVNGEPWHSICFLEWDISERGATVELTLTDVDAVTCGAGDSAAPLHWQDHLRLNSSLR</sequence>